<feature type="transmembrane region" description="Helical" evidence="1">
    <location>
        <begin position="7"/>
        <end position="25"/>
    </location>
</feature>
<gene>
    <name evidence="2" type="ORF">ACFFLS_09400</name>
</gene>
<keyword evidence="1" id="KW-0812">Transmembrane</keyword>
<protein>
    <submittedName>
        <fullName evidence="2">MFS transporter</fullName>
    </submittedName>
</protein>
<evidence type="ECO:0000313" key="2">
    <source>
        <dbReference type="EMBL" id="MFC0077258.1"/>
    </source>
</evidence>
<proteinExistence type="predicted"/>
<sequence>MTEKIKTLRIIHLAVCAGVLLIYFMVGNISIEHLKKIPAIDSSSVVYVFIPILAVVLGNFLFKSQLKQIDKKKSIESQLPIYQSASIMRWAVLEGAAFLILFLKPDFVLFGFLIIIYIIVLRPTEERIKNDLQDL</sequence>
<dbReference type="EMBL" id="JBHLYW010000008">
    <property type="protein sequence ID" value="MFC0077258.1"/>
    <property type="molecule type" value="Genomic_DNA"/>
</dbReference>
<comment type="caution">
    <text evidence="2">The sequence shown here is derived from an EMBL/GenBank/DDBJ whole genome shotgun (WGS) entry which is preliminary data.</text>
</comment>
<evidence type="ECO:0000313" key="3">
    <source>
        <dbReference type="Proteomes" id="UP001589734"/>
    </source>
</evidence>
<keyword evidence="3" id="KW-1185">Reference proteome</keyword>
<feature type="transmembrane region" description="Helical" evidence="1">
    <location>
        <begin position="45"/>
        <end position="62"/>
    </location>
</feature>
<dbReference type="Proteomes" id="UP001589734">
    <property type="component" value="Unassembled WGS sequence"/>
</dbReference>
<reference evidence="2 3" key="1">
    <citation type="submission" date="2024-09" db="EMBL/GenBank/DDBJ databases">
        <authorList>
            <person name="Sun Q."/>
            <person name="Mori K."/>
        </authorList>
    </citation>
    <scope>NUCLEOTIDE SEQUENCE [LARGE SCALE GENOMIC DNA]</scope>
    <source>
        <strain evidence="2 3">CGMCC 1.12926</strain>
    </source>
</reference>
<keyword evidence="1" id="KW-1133">Transmembrane helix</keyword>
<dbReference type="RefSeq" id="WP_379685324.1">
    <property type="nucleotide sequence ID" value="NZ_JBHLYW010000008.1"/>
</dbReference>
<evidence type="ECO:0000256" key="1">
    <source>
        <dbReference type="SAM" id="Phobius"/>
    </source>
</evidence>
<keyword evidence="1" id="KW-0472">Membrane</keyword>
<name>A0ABV6BP73_9FLAO</name>
<feature type="transmembrane region" description="Helical" evidence="1">
    <location>
        <begin position="107"/>
        <end position="124"/>
    </location>
</feature>
<accession>A0ABV6BP73</accession>
<organism evidence="2 3">
    <name type="scientific">Flavobacterium procerum</name>
    <dbReference type="NCBI Taxonomy" id="1455569"/>
    <lineage>
        <taxon>Bacteria</taxon>
        <taxon>Pseudomonadati</taxon>
        <taxon>Bacteroidota</taxon>
        <taxon>Flavobacteriia</taxon>
        <taxon>Flavobacteriales</taxon>
        <taxon>Flavobacteriaceae</taxon>
        <taxon>Flavobacterium</taxon>
    </lineage>
</organism>